<dbReference type="SMART" id="SM01134">
    <property type="entry name" value="DeoRC"/>
    <property type="match status" value="1"/>
</dbReference>
<keyword evidence="6" id="KW-1185">Reference proteome</keyword>
<keyword evidence="2 5" id="KW-0238">DNA-binding</keyword>
<evidence type="ECO:0000256" key="1">
    <source>
        <dbReference type="ARBA" id="ARBA00023015"/>
    </source>
</evidence>
<dbReference type="PRINTS" id="PR00037">
    <property type="entry name" value="HTHLACR"/>
</dbReference>
<dbReference type="PROSITE" id="PS51000">
    <property type="entry name" value="HTH_DEOR_2"/>
    <property type="match status" value="1"/>
</dbReference>
<dbReference type="InterPro" id="IPR018356">
    <property type="entry name" value="Tscrpt_reg_HTH_DeoR_CS"/>
</dbReference>
<feature type="domain" description="HTH deoR-type" evidence="4">
    <location>
        <begin position="3"/>
        <end position="58"/>
    </location>
</feature>
<dbReference type="EMBL" id="BAAADM010000015">
    <property type="protein sequence ID" value="GAA0432399.1"/>
    <property type="molecule type" value="Genomic_DNA"/>
</dbReference>
<dbReference type="InterPro" id="IPR036390">
    <property type="entry name" value="WH_DNA-bd_sf"/>
</dbReference>
<name>A0ABN0Z550_9BACI</name>
<keyword evidence="1" id="KW-0805">Transcription regulation</keyword>
<proteinExistence type="predicted"/>
<dbReference type="RefSeq" id="WP_343751101.1">
    <property type="nucleotide sequence ID" value="NZ_BAAADM010000015.1"/>
</dbReference>
<protein>
    <submittedName>
        <fullName evidence="5">DeoR/GlpR family DNA-binding transcription regulator</fullName>
    </submittedName>
</protein>
<dbReference type="InterPro" id="IPR037171">
    <property type="entry name" value="NagB/RpiA_transferase-like"/>
</dbReference>
<sequence>MLTSDRHQKIIDLINQKQTVTIQDVSAITGASESTVRRDLTELENQHKLRRIHGGATIHEQINSESSIGEKATKNHQEKTAIAKHAASLVEEGDCIFLDAGTTTMQMIPFLKGKQVTVVTNGLTHIDSLAENGIATYMTGGYMKSKTSALIGTQTMEMLENYRFDACFIGVNGFDTVYGYTTPDPEEAVVKRSALNLARSKYVLADDSKYQSVTFAGVAELDAACLITTLTDEHMLNSLKDHTDVRSVSP</sequence>
<gene>
    <name evidence="5" type="ORF">GCM10008983_06220</name>
</gene>
<dbReference type="InterPro" id="IPR014036">
    <property type="entry name" value="DeoR-like_C"/>
</dbReference>
<dbReference type="InterPro" id="IPR001034">
    <property type="entry name" value="DeoR_HTH"/>
</dbReference>
<keyword evidence="3" id="KW-0804">Transcription</keyword>
<dbReference type="GO" id="GO:0003677">
    <property type="term" value="F:DNA binding"/>
    <property type="evidence" value="ECO:0007669"/>
    <property type="project" value="UniProtKB-KW"/>
</dbReference>
<dbReference type="InterPro" id="IPR036388">
    <property type="entry name" value="WH-like_DNA-bd_sf"/>
</dbReference>
<evidence type="ECO:0000256" key="3">
    <source>
        <dbReference type="ARBA" id="ARBA00023163"/>
    </source>
</evidence>
<evidence type="ECO:0000256" key="2">
    <source>
        <dbReference type="ARBA" id="ARBA00023125"/>
    </source>
</evidence>
<dbReference type="PANTHER" id="PTHR30363:SF56">
    <property type="entry name" value="TRANSCRIPTIONAL REGULATOR, DEOR FAMILY"/>
    <property type="match status" value="1"/>
</dbReference>
<dbReference type="InterPro" id="IPR050313">
    <property type="entry name" value="Carb_Metab_HTH_regulators"/>
</dbReference>
<accession>A0ABN0Z550</accession>
<dbReference type="PROSITE" id="PS00894">
    <property type="entry name" value="HTH_DEOR_1"/>
    <property type="match status" value="1"/>
</dbReference>
<dbReference type="SMART" id="SM00420">
    <property type="entry name" value="HTH_DEOR"/>
    <property type="match status" value="1"/>
</dbReference>
<dbReference type="PANTHER" id="PTHR30363">
    <property type="entry name" value="HTH-TYPE TRANSCRIPTIONAL REGULATOR SRLR-RELATED"/>
    <property type="match status" value="1"/>
</dbReference>
<dbReference type="Pfam" id="PF08220">
    <property type="entry name" value="HTH_DeoR"/>
    <property type="match status" value="1"/>
</dbReference>
<evidence type="ECO:0000313" key="5">
    <source>
        <dbReference type="EMBL" id="GAA0432399.1"/>
    </source>
</evidence>
<reference evidence="5 6" key="1">
    <citation type="journal article" date="2019" name="Int. J. Syst. Evol. Microbiol.">
        <title>The Global Catalogue of Microorganisms (GCM) 10K type strain sequencing project: providing services to taxonomists for standard genome sequencing and annotation.</title>
        <authorList>
            <consortium name="The Broad Institute Genomics Platform"/>
            <consortium name="The Broad Institute Genome Sequencing Center for Infectious Disease"/>
            <person name="Wu L."/>
            <person name="Ma J."/>
        </authorList>
    </citation>
    <scope>NUCLEOTIDE SEQUENCE [LARGE SCALE GENOMIC DNA]</scope>
    <source>
        <strain evidence="5 6">JCM 12149</strain>
    </source>
</reference>
<evidence type="ECO:0000259" key="4">
    <source>
        <dbReference type="PROSITE" id="PS51000"/>
    </source>
</evidence>
<dbReference type="Gene3D" id="3.40.50.1360">
    <property type="match status" value="1"/>
</dbReference>
<dbReference type="SUPFAM" id="SSF100950">
    <property type="entry name" value="NagB/RpiA/CoA transferase-like"/>
    <property type="match status" value="1"/>
</dbReference>
<dbReference type="Proteomes" id="UP001501459">
    <property type="component" value="Unassembled WGS sequence"/>
</dbReference>
<evidence type="ECO:0000313" key="6">
    <source>
        <dbReference type="Proteomes" id="UP001501459"/>
    </source>
</evidence>
<dbReference type="SUPFAM" id="SSF46785">
    <property type="entry name" value="Winged helix' DNA-binding domain"/>
    <property type="match status" value="1"/>
</dbReference>
<dbReference type="Gene3D" id="1.10.10.10">
    <property type="entry name" value="Winged helix-like DNA-binding domain superfamily/Winged helix DNA-binding domain"/>
    <property type="match status" value="1"/>
</dbReference>
<dbReference type="Pfam" id="PF00455">
    <property type="entry name" value="DeoRC"/>
    <property type="match status" value="1"/>
</dbReference>
<organism evidence="5 6">
    <name type="scientific">Lentibacillus halophilus</name>
    <dbReference type="NCBI Taxonomy" id="295065"/>
    <lineage>
        <taxon>Bacteria</taxon>
        <taxon>Bacillati</taxon>
        <taxon>Bacillota</taxon>
        <taxon>Bacilli</taxon>
        <taxon>Bacillales</taxon>
        <taxon>Bacillaceae</taxon>
        <taxon>Lentibacillus</taxon>
    </lineage>
</organism>
<comment type="caution">
    <text evidence="5">The sequence shown here is derived from an EMBL/GenBank/DDBJ whole genome shotgun (WGS) entry which is preliminary data.</text>
</comment>